<name>A0A3L8P014_9ACTN</name>
<protein>
    <submittedName>
        <fullName evidence="3">Alpha/beta hydrolase</fullName>
    </submittedName>
</protein>
<dbReference type="PANTHER" id="PTHR48081">
    <property type="entry name" value="AB HYDROLASE SUPERFAMILY PROTEIN C4A8.06C"/>
    <property type="match status" value="1"/>
</dbReference>
<reference evidence="3 4" key="1">
    <citation type="submission" date="2018-10" db="EMBL/GenBank/DDBJ databases">
        <title>Marmoricola sp. 4Q3S-7 whole genome shotgun sequence.</title>
        <authorList>
            <person name="Li F."/>
        </authorList>
    </citation>
    <scope>NUCLEOTIDE SEQUENCE [LARGE SCALE GENOMIC DNA]</scope>
    <source>
        <strain evidence="3 4">4Q3S-7</strain>
    </source>
</reference>
<dbReference type="OrthoDB" id="255603at2"/>
<dbReference type="InterPro" id="IPR029058">
    <property type="entry name" value="AB_hydrolase_fold"/>
</dbReference>
<dbReference type="GO" id="GO:0016787">
    <property type="term" value="F:hydrolase activity"/>
    <property type="evidence" value="ECO:0007669"/>
    <property type="project" value="UniProtKB-KW"/>
</dbReference>
<sequence length="232" mass="24857">MTPLRYADHTDGVADLYLPEREPTHLVVHLHGGFWRQAYDRDHARPVARALAEAGAAVVLPEYRRVGAGGGWPTTCEDVRTALERLPSLLPFVPRTVTLSGHSAGGHLALWLACSGARVDRVVPIAPVGDLRHAAATGMGDGAVRDFLGVDHHVDDADPAALLARHRPAYPIEILHGTDDDVVSIENSRGLVAAHPWVGLVELGGAGHFDVVDPQSAVWPRVQQALLDPPTD</sequence>
<dbReference type="RefSeq" id="WP_121807756.1">
    <property type="nucleotide sequence ID" value="NZ_RDBE01000010.1"/>
</dbReference>
<dbReference type="InterPro" id="IPR049492">
    <property type="entry name" value="BD-FAE-like_dom"/>
</dbReference>
<evidence type="ECO:0000256" key="1">
    <source>
        <dbReference type="ARBA" id="ARBA00022801"/>
    </source>
</evidence>
<feature type="domain" description="BD-FAE-like" evidence="2">
    <location>
        <begin position="15"/>
        <end position="192"/>
    </location>
</feature>
<dbReference type="SUPFAM" id="SSF53474">
    <property type="entry name" value="alpha/beta-Hydrolases"/>
    <property type="match status" value="1"/>
</dbReference>
<dbReference type="Proteomes" id="UP000281708">
    <property type="component" value="Unassembled WGS sequence"/>
</dbReference>
<dbReference type="AlphaFoldDB" id="A0A3L8P014"/>
<keyword evidence="1 3" id="KW-0378">Hydrolase</keyword>
<proteinExistence type="predicted"/>
<evidence type="ECO:0000313" key="4">
    <source>
        <dbReference type="Proteomes" id="UP000281708"/>
    </source>
</evidence>
<organism evidence="3 4">
    <name type="scientific">Nocardioides mangrovicus</name>
    <dbReference type="NCBI Taxonomy" id="2478913"/>
    <lineage>
        <taxon>Bacteria</taxon>
        <taxon>Bacillati</taxon>
        <taxon>Actinomycetota</taxon>
        <taxon>Actinomycetes</taxon>
        <taxon>Propionibacteriales</taxon>
        <taxon>Nocardioidaceae</taxon>
        <taxon>Nocardioides</taxon>
    </lineage>
</organism>
<evidence type="ECO:0000259" key="2">
    <source>
        <dbReference type="Pfam" id="PF20434"/>
    </source>
</evidence>
<keyword evidence="4" id="KW-1185">Reference proteome</keyword>
<gene>
    <name evidence="3" type="ORF">D9V37_19570</name>
</gene>
<dbReference type="Gene3D" id="3.40.50.1820">
    <property type="entry name" value="alpha/beta hydrolase"/>
    <property type="match status" value="1"/>
</dbReference>
<dbReference type="InterPro" id="IPR050300">
    <property type="entry name" value="GDXG_lipolytic_enzyme"/>
</dbReference>
<accession>A0A3L8P014</accession>
<comment type="caution">
    <text evidence="3">The sequence shown here is derived from an EMBL/GenBank/DDBJ whole genome shotgun (WGS) entry which is preliminary data.</text>
</comment>
<dbReference type="EMBL" id="RDBE01000010">
    <property type="protein sequence ID" value="RLV48252.1"/>
    <property type="molecule type" value="Genomic_DNA"/>
</dbReference>
<evidence type="ECO:0000313" key="3">
    <source>
        <dbReference type="EMBL" id="RLV48252.1"/>
    </source>
</evidence>
<dbReference type="Pfam" id="PF20434">
    <property type="entry name" value="BD-FAE"/>
    <property type="match status" value="1"/>
</dbReference>